<dbReference type="EMBL" id="CP072800">
    <property type="protein sequence ID" value="QTR51603.1"/>
    <property type="molecule type" value="Genomic_DNA"/>
</dbReference>
<evidence type="ECO:0000256" key="1">
    <source>
        <dbReference type="SAM" id="Phobius"/>
    </source>
</evidence>
<keyword evidence="4" id="KW-1185">Reference proteome</keyword>
<keyword evidence="1" id="KW-1133">Transmembrane helix</keyword>
<evidence type="ECO:0000313" key="2">
    <source>
        <dbReference type="EMBL" id="QTR48991.1"/>
    </source>
</evidence>
<sequence length="84" mass="9323">MSLVMKEWYGISTHFAIIFSLGVATGWYLSGDDRGEAEAAVTASLNQIRAAQGEQQPVLVSDNDSYQFMQNWCSANFGNQENKQ</sequence>
<gene>
    <name evidence="3" type="ORF">J8380_08705</name>
    <name evidence="2" type="ORF">J8380_11980</name>
</gene>
<feature type="transmembrane region" description="Helical" evidence="1">
    <location>
        <begin position="12"/>
        <end position="29"/>
    </location>
</feature>
<name>A0ABX7X067_9GAMM</name>
<dbReference type="RefSeq" id="WP_210225859.1">
    <property type="nucleotide sequence ID" value="NZ_CP072800.1"/>
</dbReference>
<dbReference type="Proteomes" id="UP000672027">
    <property type="component" value="Chromosome"/>
</dbReference>
<evidence type="ECO:0000313" key="3">
    <source>
        <dbReference type="EMBL" id="QTR51603.1"/>
    </source>
</evidence>
<organism evidence="2 4">
    <name type="scientific">Candidatus Thiothrix anitrata</name>
    <dbReference type="NCBI Taxonomy" id="2823902"/>
    <lineage>
        <taxon>Bacteria</taxon>
        <taxon>Pseudomonadati</taxon>
        <taxon>Pseudomonadota</taxon>
        <taxon>Gammaproteobacteria</taxon>
        <taxon>Thiotrichales</taxon>
        <taxon>Thiotrichaceae</taxon>
        <taxon>Thiothrix</taxon>
    </lineage>
</organism>
<proteinExistence type="predicted"/>
<dbReference type="EMBL" id="CP072800">
    <property type="protein sequence ID" value="QTR48991.1"/>
    <property type="molecule type" value="Genomic_DNA"/>
</dbReference>
<reference evidence="2 4" key="1">
    <citation type="submission" date="2021-04" db="EMBL/GenBank/DDBJ databases">
        <title>Genomics, taxonomy and metabolism of representatives of sulfur bacteria of the genus Thiothrix: Thiothrix fructosivorans QT, Thiothrix unzii A1T and three new species, Thiothrix subterranea sp. nov., Thiothrix litoralis sp. nov. and 'Candidatus Thiothrix anitrata' sp. nov.</title>
        <authorList>
            <person name="Ravin N.V."/>
            <person name="Smolyakov D."/>
            <person name="Rudenko T.S."/>
            <person name="Mardanov A.V."/>
            <person name="Beletsky A.V."/>
            <person name="Markov N.D."/>
            <person name="Fomenkov A.I."/>
            <person name="Roberts R.J."/>
            <person name="Karnachuk O.V."/>
            <person name="Novikov A."/>
            <person name="Grabovich M.Y."/>
        </authorList>
    </citation>
    <scope>NUCLEOTIDE SEQUENCE [LARGE SCALE GENOMIC DNA]</scope>
    <source>
        <strain evidence="2 4">A52</strain>
    </source>
</reference>
<keyword evidence="1" id="KW-0472">Membrane</keyword>
<evidence type="ECO:0000313" key="4">
    <source>
        <dbReference type="Proteomes" id="UP000672027"/>
    </source>
</evidence>
<protein>
    <submittedName>
        <fullName evidence="2">Uncharacterized protein</fullName>
    </submittedName>
</protein>
<accession>A0ABX7X067</accession>
<keyword evidence="1" id="KW-0812">Transmembrane</keyword>